<sequence>MVFYFTSLSHPDKAVIYMGKDKFENENLIKYSFPNDIWFHVEHLSSAHVYLRLEGLEDIDDIPEELVQEMCQITKANSIEGSKKKEVGIVYTFASNLLKEDDMEVGAVYFKAPKAKRYIKHVSKDKEILNPLRKTKVESYPDLKEEYTSKIADMKKEAQLKKTEAKLEEKKKELTAKEVAKQKQKEKKEKAKQIEEFFRKESHDYEEEKEPEKGEDALDDFW</sequence>
<dbReference type="Pfam" id="PF05670">
    <property type="entry name" value="NFACT-R_1"/>
    <property type="match status" value="1"/>
</dbReference>
<dbReference type="AlphaFoldDB" id="A0AAD1XWJ2"/>
<evidence type="ECO:0000256" key="2">
    <source>
        <dbReference type="SAM" id="Coils"/>
    </source>
</evidence>
<accession>A0AAD1XWJ2</accession>
<proteinExistence type="inferred from homology"/>
<evidence type="ECO:0000256" key="1">
    <source>
        <dbReference type="ARBA" id="ARBA00008998"/>
    </source>
</evidence>
<dbReference type="EMBL" id="CAMPGE010022337">
    <property type="protein sequence ID" value="CAI2380385.1"/>
    <property type="molecule type" value="Genomic_DNA"/>
</dbReference>
<evidence type="ECO:0000313" key="5">
    <source>
        <dbReference type="EMBL" id="CAI2380385.1"/>
    </source>
</evidence>
<dbReference type="PANTHER" id="PTHR13049">
    <property type="entry name" value="DUF814-RELATED"/>
    <property type="match status" value="1"/>
</dbReference>
<evidence type="ECO:0000259" key="4">
    <source>
        <dbReference type="Pfam" id="PF05670"/>
    </source>
</evidence>
<dbReference type="InterPro" id="IPR039730">
    <property type="entry name" value="Jlp2/Ccd25"/>
</dbReference>
<evidence type="ECO:0000256" key="3">
    <source>
        <dbReference type="SAM" id="MobiDB-lite"/>
    </source>
</evidence>
<dbReference type="PANTHER" id="PTHR13049:SF2">
    <property type="entry name" value="COILED-COIL DOMAIN-CONTAINING PROTEIN 25"/>
    <property type="match status" value="1"/>
</dbReference>
<feature type="region of interest" description="Disordered" evidence="3">
    <location>
        <begin position="200"/>
        <end position="222"/>
    </location>
</feature>
<name>A0AAD1XWJ2_EUPCR</name>
<feature type="domain" description="NFACT RNA-binding" evidence="4">
    <location>
        <begin position="1"/>
        <end position="111"/>
    </location>
</feature>
<comment type="similarity">
    <text evidence="1">Belongs to the CCDC25 family.</text>
</comment>
<keyword evidence="2" id="KW-0175">Coiled coil</keyword>
<protein>
    <recommendedName>
        <fullName evidence="4">NFACT RNA-binding domain-containing protein</fullName>
    </recommendedName>
</protein>
<feature type="coiled-coil region" evidence="2">
    <location>
        <begin position="144"/>
        <end position="200"/>
    </location>
</feature>
<keyword evidence="6" id="KW-1185">Reference proteome</keyword>
<comment type="caution">
    <text evidence="5">The sequence shown here is derived from an EMBL/GenBank/DDBJ whole genome shotgun (WGS) entry which is preliminary data.</text>
</comment>
<reference evidence="5" key="1">
    <citation type="submission" date="2023-07" db="EMBL/GenBank/DDBJ databases">
        <authorList>
            <consortium name="AG Swart"/>
            <person name="Singh M."/>
            <person name="Singh A."/>
            <person name="Seah K."/>
            <person name="Emmerich C."/>
        </authorList>
    </citation>
    <scope>NUCLEOTIDE SEQUENCE</scope>
    <source>
        <strain evidence="5">DP1</strain>
    </source>
</reference>
<evidence type="ECO:0000313" key="6">
    <source>
        <dbReference type="Proteomes" id="UP001295684"/>
    </source>
</evidence>
<organism evidence="5 6">
    <name type="scientific">Euplotes crassus</name>
    <dbReference type="NCBI Taxonomy" id="5936"/>
    <lineage>
        <taxon>Eukaryota</taxon>
        <taxon>Sar</taxon>
        <taxon>Alveolata</taxon>
        <taxon>Ciliophora</taxon>
        <taxon>Intramacronucleata</taxon>
        <taxon>Spirotrichea</taxon>
        <taxon>Hypotrichia</taxon>
        <taxon>Euplotida</taxon>
        <taxon>Euplotidae</taxon>
        <taxon>Moneuplotes</taxon>
    </lineage>
</organism>
<gene>
    <name evidence="5" type="ORF">ECRASSUSDP1_LOCUS21819</name>
</gene>
<dbReference type="InterPro" id="IPR008532">
    <property type="entry name" value="NFACT_RNA-bd"/>
</dbReference>
<dbReference type="Proteomes" id="UP001295684">
    <property type="component" value="Unassembled WGS sequence"/>
</dbReference>